<dbReference type="Pfam" id="PF12770">
    <property type="entry name" value="CHAT"/>
    <property type="match status" value="1"/>
</dbReference>
<gene>
    <name evidence="2" type="ORF">F5147DRAFT_564596</name>
</gene>
<dbReference type="EMBL" id="JABBWM010000002">
    <property type="protein sequence ID" value="KAG2119629.1"/>
    <property type="molecule type" value="Genomic_DNA"/>
</dbReference>
<dbReference type="RefSeq" id="XP_041299455.1">
    <property type="nucleotide sequence ID" value="XM_041430728.1"/>
</dbReference>
<reference evidence="2" key="1">
    <citation type="journal article" date="2020" name="New Phytol.">
        <title>Comparative genomics reveals dynamic genome evolution in host specialist ectomycorrhizal fungi.</title>
        <authorList>
            <person name="Lofgren L.A."/>
            <person name="Nguyen N.H."/>
            <person name="Vilgalys R."/>
            <person name="Ruytinx J."/>
            <person name="Liao H.L."/>
            <person name="Branco S."/>
            <person name="Kuo A."/>
            <person name="LaButti K."/>
            <person name="Lipzen A."/>
            <person name="Andreopoulos W."/>
            <person name="Pangilinan J."/>
            <person name="Riley R."/>
            <person name="Hundley H."/>
            <person name="Na H."/>
            <person name="Barry K."/>
            <person name="Grigoriev I.V."/>
            <person name="Stajich J.E."/>
            <person name="Kennedy P.G."/>
        </authorList>
    </citation>
    <scope>NUCLEOTIDE SEQUENCE</scope>
    <source>
        <strain evidence="2">FC423</strain>
    </source>
</reference>
<organism evidence="2 3">
    <name type="scientific">Suillus discolor</name>
    <dbReference type="NCBI Taxonomy" id="1912936"/>
    <lineage>
        <taxon>Eukaryota</taxon>
        <taxon>Fungi</taxon>
        <taxon>Dikarya</taxon>
        <taxon>Basidiomycota</taxon>
        <taxon>Agaricomycotina</taxon>
        <taxon>Agaricomycetes</taxon>
        <taxon>Agaricomycetidae</taxon>
        <taxon>Boletales</taxon>
        <taxon>Suillineae</taxon>
        <taxon>Suillaceae</taxon>
        <taxon>Suillus</taxon>
    </lineage>
</organism>
<sequence length="148" mass="16587">IFDLMENSAPQADFTFLSACHTAVGDERTLDEVIHLAADLQFSGFKNVIGTLEGRRCCHKNAVSMRKCSRIWRTVLWTVLGLSEGILGTQETDSESVSLYRCVVPCCFGHLVLCAFSCLLLQFLCIHVYSRDFACDQIHFSELAKVVF</sequence>
<evidence type="ECO:0000259" key="1">
    <source>
        <dbReference type="Pfam" id="PF12770"/>
    </source>
</evidence>
<dbReference type="InterPro" id="IPR024983">
    <property type="entry name" value="CHAT_dom"/>
</dbReference>
<dbReference type="GeneID" id="64692987"/>
<feature type="domain" description="CHAT" evidence="1">
    <location>
        <begin position="11"/>
        <end position="53"/>
    </location>
</feature>
<comment type="caution">
    <text evidence="2">The sequence shown here is derived from an EMBL/GenBank/DDBJ whole genome shotgun (WGS) entry which is preliminary data.</text>
</comment>
<evidence type="ECO:0000313" key="3">
    <source>
        <dbReference type="Proteomes" id="UP000823399"/>
    </source>
</evidence>
<name>A0A9P7K0D3_9AGAM</name>
<evidence type="ECO:0000313" key="2">
    <source>
        <dbReference type="EMBL" id="KAG2119629.1"/>
    </source>
</evidence>
<dbReference type="AlphaFoldDB" id="A0A9P7K0D3"/>
<dbReference type="OrthoDB" id="9991317at2759"/>
<proteinExistence type="predicted"/>
<feature type="non-terminal residue" evidence="2">
    <location>
        <position position="1"/>
    </location>
</feature>
<keyword evidence="3" id="KW-1185">Reference proteome</keyword>
<dbReference type="Proteomes" id="UP000823399">
    <property type="component" value="Unassembled WGS sequence"/>
</dbReference>
<accession>A0A9P7K0D3</accession>
<protein>
    <recommendedName>
        <fullName evidence="1">CHAT domain-containing protein</fullName>
    </recommendedName>
</protein>